<name>A0A5B7HG28_PORTR</name>
<evidence type="ECO:0000313" key="1">
    <source>
        <dbReference type="EMBL" id="MPC68916.1"/>
    </source>
</evidence>
<reference evidence="1 2" key="1">
    <citation type="submission" date="2019-05" db="EMBL/GenBank/DDBJ databases">
        <title>Another draft genome of Portunus trituberculatus and its Hox gene families provides insights of decapod evolution.</title>
        <authorList>
            <person name="Jeong J.-H."/>
            <person name="Song I."/>
            <person name="Kim S."/>
            <person name="Choi T."/>
            <person name="Kim D."/>
            <person name="Ryu S."/>
            <person name="Kim W."/>
        </authorList>
    </citation>
    <scope>NUCLEOTIDE SEQUENCE [LARGE SCALE GENOMIC DNA]</scope>
    <source>
        <tissue evidence="1">Muscle</tissue>
    </source>
</reference>
<organism evidence="1 2">
    <name type="scientific">Portunus trituberculatus</name>
    <name type="common">Swimming crab</name>
    <name type="synonym">Neptunus trituberculatus</name>
    <dbReference type="NCBI Taxonomy" id="210409"/>
    <lineage>
        <taxon>Eukaryota</taxon>
        <taxon>Metazoa</taxon>
        <taxon>Ecdysozoa</taxon>
        <taxon>Arthropoda</taxon>
        <taxon>Crustacea</taxon>
        <taxon>Multicrustacea</taxon>
        <taxon>Malacostraca</taxon>
        <taxon>Eumalacostraca</taxon>
        <taxon>Eucarida</taxon>
        <taxon>Decapoda</taxon>
        <taxon>Pleocyemata</taxon>
        <taxon>Brachyura</taxon>
        <taxon>Eubrachyura</taxon>
        <taxon>Portunoidea</taxon>
        <taxon>Portunidae</taxon>
        <taxon>Portuninae</taxon>
        <taxon>Portunus</taxon>
    </lineage>
</organism>
<comment type="caution">
    <text evidence="1">The sequence shown here is derived from an EMBL/GenBank/DDBJ whole genome shotgun (WGS) entry which is preliminary data.</text>
</comment>
<dbReference type="Proteomes" id="UP000324222">
    <property type="component" value="Unassembled WGS sequence"/>
</dbReference>
<evidence type="ECO:0000313" key="2">
    <source>
        <dbReference type="Proteomes" id="UP000324222"/>
    </source>
</evidence>
<keyword evidence="2" id="KW-1185">Reference proteome</keyword>
<sequence>MDVTCQICLSKKPEEKTCTRSLIKSHKKYLASIRGIKPCMSHIQDYKQCFPPYICS</sequence>
<gene>
    <name evidence="1" type="ORF">E2C01_063127</name>
</gene>
<dbReference type="EMBL" id="VSRR010028602">
    <property type="protein sequence ID" value="MPC68916.1"/>
    <property type="molecule type" value="Genomic_DNA"/>
</dbReference>
<protein>
    <submittedName>
        <fullName evidence="1">Uncharacterized protein</fullName>
    </submittedName>
</protein>
<accession>A0A5B7HG28</accession>
<proteinExistence type="predicted"/>
<dbReference type="AlphaFoldDB" id="A0A5B7HG28"/>